<dbReference type="Pfam" id="PF00814">
    <property type="entry name" value="TsaD"/>
    <property type="match status" value="1"/>
</dbReference>
<dbReference type="EC" id="2.3.1.234" evidence="3"/>
<evidence type="ECO:0000259" key="2">
    <source>
        <dbReference type="Pfam" id="PF00814"/>
    </source>
</evidence>
<gene>
    <name evidence="3" type="primary">tsaB</name>
    <name evidence="3" type="ORF">H9831_09110</name>
</gene>
<comment type="caution">
    <text evidence="3">The sequence shown here is derived from an EMBL/GenBank/DDBJ whole genome shotgun (WGS) entry which is preliminary data.</text>
</comment>
<dbReference type="InterPro" id="IPR043129">
    <property type="entry name" value="ATPase_NBD"/>
</dbReference>
<dbReference type="EMBL" id="DXDD01000111">
    <property type="protein sequence ID" value="HIY60821.1"/>
    <property type="molecule type" value="Genomic_DNA"/>
</dbReference>
<dbReference type="PANTHER" id="PTHR11735">
    <property type="entry name" value="TRNA N6-ADENOSINE THREONYLCARBAMOYLTRANSFERASE"/>
    <property type="match status" value="1"/>
</dbReference>
<protein>
    <submittedName>
        <fullName evidence="3">tRNA (Adenosine(37)-N6)-threonylcarbamoyltransferase complex dimerization subunit type 1 TsaB</fullName>
        <ecNumber evidence="3">2.3.1.234</ecNumber>
    </submittedName>
</protein>
<evidence type="ECO:0000313" key="4">
    <source>
        <dbReference type="Proteomes" id="UP000824007"/>
    </source>
</evidence>
<dbReference type="Proteomes" id="UP000824007">
    <property type="component" value="Unassembled WGS sequence"/>
</dbReference>
<feature type="region of interest" description="Disordered" evidence="1">
    <location>
        <begin position="229"/>
        <end position="266"/>
    </location>
</feature>
<evidence type="ECO:0000256" key="1">
    <source>
        <dbReference type="SAM" id="MobiDB-lite"/>
    </source>
</evidence>
<reference evidence="3" key="1">
    <citation type="journal article" date="2021" name="PeerJ">
        <title>Extensive microbial diversity within the chicken gut microbiome revealed by metagenomics and culture.</title>
        <authorList>
            <person name="Gilroy R."/>
            <person name="Ravi A."/>
            <person name="Getino M."/>
            <person name="Pursley I."/>
            <person name="Horton D.L."/>
            <person name="Alikhan N.F."/>
            <person name="Baker D."/>
            <person name="Gharbi K."/>
            <person name="Hall N."/>
            <person name="Watson M."/>
            <person name="Adriaenssens E.M."/>
            <person name="Foster-Nyarko E."/>
            <person name="Jarju S."/>
            <person name="Secka A."/>
            <person name="Antonio M."/>
            <person name="Oren A."/>
            <person name="Chaudhuri R.R."/>
            <person name="La Ragione R."/>
            <person name="Hildebrand F."/>
            <person name="Pallen M.J."/>
        </authorList>
    </citation>
    <scope>NUCLEOTIDE SEQUENCE</scope>
    <source>
        <strain evidence="3">ChiSxjej3B15-24422</strain>
    </source>
</reference>
<dbReference type="AlphaFoldDB" id="A0A9D2C7U1"/>
<dbReference type="GO" id="GO:0002949">
    <property type="term" value="P:tRNA threonylcarbamoyladenosine modification"/>
    <property type="evidence" value="ECO:0007669"/>
    <property type="project" value="InterPro"/>
</dbReference>
<proteinExistence type="predicted"/>
<reference evidence="3" key="2">
    <citation type="submission" date="2021-04" db="EMBL/GenBank/DDBJ databases">
        <authorList>
            <person name="Gilroy R."/>
        </authorList>
    </citation>
    <scope>NUCLEOTIDE SEQUENCE</scope>
    <source>
        <strain evidence="3">ChiSxjej3B15-24422</strain>
    </source>
</reference>
<keyword evidence="3" id="KW-0012">Acyltransferase</keyword>
<dbReference type="GO" id="GO:0061711">
    <property type="term" value="F:tRNA N(6)-L-threonylcarbamoyladenine synthase activity"/>
    <property type="evidence" value="ECO:0007669"/>
    <property type="project" value="UniProtKB-EC"/>
</dbReference>
<feature type="compositionally biased region" description="Basic and acidic residues" evidence="1">
    <location>
        <begin position="230"/>
        <end position="254"/>
    </location>
</feature>
<keyword evidence="3" id="KW-0808">Transferase</keyword>
<dbReference type="GO" id="GO:0005829">
    <property type="term" value="C:cytosol"/>
    <property type="evidence" value="ECO:0007669"/>
    <property type="project" value="TreeGrafter"/>
</dbReference>
<name>A0A9D2C7U1_9FIRM</name>
<dbReference type="InterPro" id="IPR022496">
    <property type="entry name" value="T6A_TsaB"/>
</dbReference>
<dbReference type="PANTHER" id="PTHR11735:SF11">
    <property type="entry name" value="TRNA THREONYLCARBAMOYLADENOSINE BIOSYNTHESIS PROTEIN TSAB"/>
    <property type="match status" value="1"/>
</dbReference>
<accession>A0A9D2C7U1</accession>
<dbReference type="Gene3D" id="3.30.420.40">
    <property type="match status" value="2"/>
</dbReference>
<organism evidence="3 4">
    <name type="scientific">Candidatus Eisenbergiella pullistercoris</name>
    <dbReference type="NCBI Taxonomy" id="2838555"/>
    <lineage>
        <taxon>Bacteria</taxon>
        <taxon>Bacillati</taxon>
        <taxon>Bacillota</taxon>
        <taxon>Clostridia</taxon>
        <taxon>Lachnospirales</taxon>
        <taxon>Lachnospiraceae</taxon>
        <taxon>Eisenbergiella</taxon>
    </lineage>
</organism>
<sequence>MKILAIDSSGLVAGVAVAEDDTLLAEYTTNYKKTHSQTLLPMLDEVKRMIELDLSSLDAIAVAAGPGSFTGLRIGSATAKGLGLALDKPLIGVSTVDALAMNLYGAEGYICPIMDARRSQVYTGIYTFALETASAGEKTDEDGGMERVYRLQIIKPQFVAPIEEVAEALNRLPEEKNVIFLGDGVPVFHDRLEKLMRRPFVCAPASCNRQRAAAVAVLAQRYAAQGRMESAADHAPEYLRPSQAERTRKEKERAQGGQEAGSHADP</sequence>
<dbReference type="NCBIfam" id="TIGR03725">
    <property type="entry name" value="T6A_YeaZ"/>
    <property type="match status" value="1"/>
</dbReference>
<evidence type="ECO:0000313" key="3">
    <source>
        <dbReference type="EMBL" id="HIY60821.1"/>
    </source>
</evidence>
<dbReference type="SUPFAM" id="SSF53067">
    <property type="entry name" value="Actin-like ATPase domain"/>
    <property type="match status" value="2"/>
</dbReference>
<dbReference type="InterPro" id="IPR000905">
    <property type="entry name" value="Gcp-like_dom"/>
</dbReference>
<feature type="domain" description="Gcp-like" evidence="2">
    <location>
        <begin position="23"/>
        <end position="245"/>
    </location>
</feature>
<dbReference type="CDD" id="cd24032">
    <property type="entry name" value="ASKHA_NBD_TsaB"/>
    <property type="match status" value="1"/>
</dbReference>